<dbReference type="Proteomes" id="UP000786811">
    <property type="component" value="Unassembled WGS sequence"/>
</dbReference>
<name>A0A8J2HAP4_COTCN</name>
<gene>
    <name evidence="3" type="ORF">HICCMSTLAB_LOCUS5875</name>
</gene>
<comment type="caution">
    <text evidence="3">The sequence shown here is derived from an EMBL/GenBank/DDBJ whole genome shotgun (WGS) entry which is preliminary data.</text>
</comment>
<evidence type="ECO:0000313" key="4">
    <source>
        <dbReference type="Proteomes" id="UP000786811"/>
    </source>
</evidence>
<evidence type="ECO:0000313" key="3">
    <source>
        <dbReference type="EMBL" id="CAG5092037.1"/>
    </source>
</evidence>
<feature type="transmembrane region" description="Helical" evidence="1">
    <location>
        <begin position="125"/>
        <end position="146"/>
    </location>
</feature>
<accession>A0A8J2HAP4</accession>
<keyword evidence="1" id="KW-0812">Transmembrane</keyword>
<evidence type="ECO:0000256" key="2">
    <source>
        <dbReference type="SAM" id="SignalP"/>
    </source>
</evidence>
<proteinExistence type="predicted"/>
<organism evidence="3 4">
    <name type="scientific">Cotesia congregata</name>
    <name type="common">Parasitoid wasp</name>
    <name type="synonym">Apanteles congregatus</name>
    <dbReference type="NCBI Taxonomy" id="51543"/>
    <lineage>
        <taxon>Eukaryota</taxon>
        <taxon>Metazoa</taxon>
        <taxon>Ecdysozoa</taxon>
        <taxon>Arthropoda</taxon>
        <taxon>Hexapoda</taxon>
        <taxon>Insecta</taxon>
        <taxon>Pterygota</taxon>
        <taxon>Neoptera</taxon>
        <taxon>Endopterygota</taxon>
        <taxon>Hymenoptera</taxon>
        <taxon>Apocrita</taxon>
        <taxon>Ichneumonoidea</taxon>
        <taxon>Braconidae</taxon>
        <taxon>Microgastrinae</taxon>
        <taxon>Cotesia</taxon>
    </lineage>
</organism>
<reference evidence="3" key="1">
    <citation type="submission" date="2021-04" db="EMBL/GenBank/DDBJ databases">
        <authorList>
            <person name="Chebbi M.A.C M."/>
        </authorList>
    </citation>
    <scope>NUCLEOTIDE SEQUENCE</scope>
</reference>
<dbReference type="AlphaFoldDB" id="A0A8J2HAP4"/>
<dbReference type="OrthoDB" id="7429417at2759"/>
<keyword evidence="1" id="KW-1133">Transmembrane helix</keyword>
<keyword evidence="4" id="KW-1185">Reference proteome</keyword>
<keyword evidence="2" id="KW-0732">Signal</keyword>
<evidence type="ECO:0000256" key="1">
    <source>
        <dbReference type="SAM" id="Phobius"/>
    </source>
</evidence>
<sequence>MIKLANFLFLLLIVGGKSAQDNAVLNCLVDQDSLGCVKNLTDATLDAIELKVTGTKDNVTFSKVMERTSGFIVHEISNLFDDNTREGRKIKIGKKKKKLLHKLLPLFHLFQAKISLILQLISTHFQFKFFAIAVVGLIINFVRLWIDLKKGHHPSKVIYYEHAQHQHHYEPEEDHGSYWRKKRSLDQNHRDPNQLAYRAWTR</sequence>
<feature type="signal peptide" evidence="2">
    <location>
        <begin position="1"/>
        <end position="19"/>
    </location>
</feature>
<dbReference type="EMBL" id="CAJNRD030001120">
    <property type="protein sequence ID" value="CAG5092037.1"/>
    <property type="molecule type" value="Genomic_DNA"/>
</dbReference>
<protein>
    <submittedName>
        <fullName evidence="3">Uncharacterized protein</fullName>
    </submittedName>
</protein>
<keyword evidence="1" id="KW-0472">Membrane</keyword>
<feature type="chain" id="PRO_5035179488" evidence="2">
    <location>
        <begin position="20"/>
        <end position="202"/>
    </location>
</feature>